<keyword evidence="1" id="KW-1133">Transmembrane helix</keyword>
<keyword evidence="1" id="KW-0812">Transmembrane</keyword>
<dbReference type="AlphaFoldDB" id="A0AAN6QL60"/>
<keyword evidence="3" id="KW-1185">Reference proteome</keyword>
<feature type="transmembrane region" description="Helical" evidence="1">
    <location>
        <begin position="167"/>
        <end position="188"/>
    </location>
</feature>
<proteinExistence type="predicted"/>
<evidence type="ECO:0000313" key="2">
    <source>
        <dbReference type="EMBL" id="KAK4109036.1"/>
    </source>
</evidence>
<name>A0AAN6QL60_9PEZI</name>
<feature type="transmembrane region" description="Helical" evidence="1">
    <location>
        <begin position="59"/>
        <end position="81"/>
    </location>
</feature>
<keyword evidence="1" id="KW-0472">Membrane</keyword>
<dbReference type="GeneID" id="89940055"/>
<protein>
    <submittedName>
        <fullName evidence="2">Uncharacterized protein</fullName>
    </submittedName>
</protein>
<feature type="transmembrane region" description="Helical" evidence="1">
    <location>
        <begin position="93"/>
        <end position="116"/>
    </location>
</feature>
<accession>A0AAN6QL60</accession>
<evidence type="ECO:0000256" key="1">
    <source>
        <dbReference type="SAM" id="Phobius"/>
    </source>
</evidence>
<sequence length="639" mass="72327">MAAQSYQYSPVGFAENLKSESYERMGASDSGHNTSSMEYLHRHSFDHRSHQWRLFCKHILWRFACAVLFSSLLLVLLHAFAEKGNLSDWDRRWFNTFAILFSSLVSLSMGSLLGLLGSMFRWRLLARKSHSPRDVDLLLGIHNPVGSFRLVLHHIKRRRWTMTTTMVALYLVLNVAGRLSVAFFGLTFDLNEALEIEYPIKITNWSGPDWFSVRKDQLVGTFGDYDFFDPNFRRFDEYGLIGLVTVDTQYNITDPASYNRANMSGQGLDRKVEGDKVTYSYALKEYRGLDEYPSADTVIQSTSSCIGRALYGSDIYERGKKVGSLLDRTVNSPNFVNILDGIYTYWGETGDYNWAARLDYDHFDNPSACATTYLYTEQGFKDSKDRNATYYECTTCLSTPNHGPGLGSALHALPTQNASYAAGLLLRYPVFERVYAFYSIDEASRDGLGIRQYSGMDKTMHFMNRLGRILPPDNGSPRLTVPHETELYAAHLAARAPVLSLIGAERELRKDPLEPGASERPLVRTALEVKWQRAITVLATIVGGQVLAVGVVVWACWGLFVPDHESFLCLARLLKTAMANVEGRTTDDGKELAKYLARPHDGQAVKTMLRYGSRYRKDGMLELDIWDDVDNCFPEGSYR</sequence>
<evidence type="ECO:0000313" key="3">
    <source>
        <dbReference type="Proteomes" id="UP001302812"/>
    </source>
</evidence>
<dbReference type="RefSeq" id="XP_064666606.1">
    <property type="nucleotide sequence ID" value="XM_064815930.1"/>
</dbReference>
<dbReference type="Proteomes" id="UP001302812">
    <property type="component" value="Unassembled WGS sequence"/>
</dbReference>
<gene>
    <name evidence="2" type="ORF">N656DRAFT_783325</name>
</gene>
<reference evidence="2" key="1">
    <citation type="journal article" date="2023" name="Mol. Phylogenet. Evol.">
        <title>Genome-scale phylogeny and comparative genomics of the fungal order Sordariales.</title>
        <authorList>
            <person name="Hensen N."/>
            <person name="Bonometti L."/>
            <person name="Westerberg I."/>
            <person name="Brannstrom I.O."/>
            <person name="Guillou S."/>
            <person name="Cros-Aarteil S."/>
            <person name="Calhoun S."/>
            <person name="Haridas S."/>
            <person name="Kuo A."/>
            <person name="Mondo S."/>
            <person name="Pangilinan J."/>
            <person name="Riley R."/>
            <person name="LaButti K."/>
            <person name="Andreopoulos B."/>
            <person name="Lipzen A."/>
            <person name="Chen C."/>
            <person name="Yan M."/>
            <person name="Daum C."/>
            <person name="Ng V."/>
            <person name="Clum A."/>
            <person name="Steindorff A."/>
            <person name="Ohm R.A."/>
            <person name="Martin F."/>
            <person name="Silar P."/>
            <person name="Natvig D.O."/>
            <person name="Lalanne C."/>
            <person name="Gautier V."/>
            <person name="Ament-Velasquez S.L."/>
            <person name="Kruys A."/>
            <person name="Hutchinson M.I."/>
            <person name="Powell A.J."/>
            <person name="Barry K."/>
            <person name="Miller A.N."/>
            <person name="Grigoriev I.V."/>
            <person name="Debuchy R."/>
            <person name="Gladieux P."/>
            <person name="Hiltunen Thoren M."/>
            <person name="Johannesson H."/>
        </authorList>
    </citation>
    <scope>NUCLEOTIDE SEQUENCE</scope>
    <source>
        <strain evidence="2">CBS 508.74</strain>
    </source>
</reference>
<dbReference type="EMBL" id="MU853358">
    <property type="protein sequence ID" value="KAK4109036.1"/>
    <property type="molecule type" value="Genomic_DNA"/>
</dbReference>
<organism evidence="2 3">
    <name type="scientific">Canariomyces notabilis</name>
    <dbReference type="NCBI Taxonomy" id="2074819"/>
    <lineage>
        <taxon>Eukaryota</taxon>
        <taxon>Fungi</taxon>
        <taxon>Dikarya</taxon>
        <taxon>Ascomycota</taxon>
        <taxon>Pezizomycotina</taxon>
        <taxon>Sordariomycetes</taxon>
        <taxon>Sordariomycetidae</taxon>
        <taxon>Sordariales</taxon>
        <taxon>Chaetomiaceae</taxon>
        <taxon>Canariomyces</taxon>
    </lineage>
</organism>
<comment type="caution">
    <text evidence="2">The sequence shown here is derived from an EMBL/GenBank/DDBJ whole genome shotgun (WGS) entry which is preliminary data.</text>
</comment>
<reference evidence="2" key="2">
    <citation type="submission" date="2023-05" db="EMBL/GenBank/DDBJ databases">
        <authorList>
            <consortium name="Lawrence Berkeley National Laboratory"/>
            <person name="Steindorff A."/>
            <person name="Hensen N."/>
            <person name="Bonometti L."/>
            <person name="Westerberg I."/>
            <person name="Brannstrom I.O."/>
            <person name="Guillou S."/>
            <person name="Cros-Aarteil S."/>
            <person name="Calhoun S."/>
            <person name="Haridas S."/>
            <person name="Kuo A."/>
            <person name="Mondo S."/>
            <person name="Pangilinan J."/>
            <person name="Riley R."/>
            <person name="Labutti K."/>
            <person name="Andreopoulos B."/>
            <person name="Lipzen A."/>
            <person name="Chen C."/>
            <person name="Yanf M."/>
            <person name="Daum C."/>
            <person name="Ng V."/>
            <person name="Clum A."/>
            <person name="Ohm R."/>
            <person name="Martin F."/>
            <person name="Silar P."/>
            <person name="Natvig D."/>
            <person name="Lalanne C."/>
            <person name="Gautier V."/>
            <person name="Ament-Velasquez S.L."/>
            <person name="Kruys A."/>
            <person name="Hutchinson M.I."/>
            <person name="Powell A.J."/>
            <person name="Barry K."/>
            <person name="Miller A.N."/>
            <person name="Grigoriev I.V."/>
            <person name="Debuchy R."/>
            <person name="Gladieux P."/>
            <person name="Thoren M.H."/>
            <person name="Johannesson H."/>
        </authorList>
    </citation>
    <scope>NUCLEOTIDE SEQUENCE</scope>
    <source>
        <strain evidence="2">CBS 508.74</strain>
    </source>
</reference>